<dbReference type="Pfam" id="PF07167">
    <property type="entry name" value="PhaC_N"/>
    <property type="match status" value="1"/>
</dbReference>
<dbReference type="AlphaFoldDB" id="A0A4Y6RAC8"/>
<dbReference type="InterPro" id="IPR010941">
    <property type="entry name" value="PhaC_N"/>
</dbReference>
<evidence type="ECO:0000259" key="3">
    <source>
        <dbReference type="Pfam" id="PF07167"/>
    </source>
</evidence>
<dbReference type="Gene3D" id="3.40.50.1820">
    <property type="entry name" value="alpha/beta hydrolase"/>
    <property type="match status" value="1"/>
</dbReference>
<gene>
    <name evidence="5" type="ORF">FJQ89_03300</name>
</gene>
<keyword evidence="5" id="KW-0378">Hydrolase</keyword>
<dbReference type="PANTHER" id="PTHR36837:SF5">
    <property type="entry name" value="POLY-3-HYDROXYBUTYRATE SYNTHASE"/>
    <property type="match status" value="1"/>
</dbReference>
<dbReference type="GO" id="GO:0016787">
    <property type="term" value="F:hydrolase activity"/>
    <property type="evidence" value="ECO:0007669"/>
    <property type="project" value="UniProtKB-KW"/>
</dbReference>
<dbReference type="PANTHER" id="PTHR36837">
    <property type="entry name" value="POLY(3-HYDROXYALKANOATE) POLYMERASE SUBUNIT PHAC"/>
    <property type="match status" value="1"/>
</dbReference>
<dbReference type="InterPro" id="IPR022211">
    <property type="entry name" value="PHBC_N"/>
</dbReference>
<dbReference type="EMBL" id="CP041185">
    <property type="protein sequence ID" value="QDG69546.1"/>
    <property type="molecule type" value="Genomic_DNA"/>
</dbReference>
<dbReference type="GO" id="GO:0042619">
    <property type="term" value="P:poly-hydroxybutyrate biosynthetic process"/>
    <property type="evidence" value="ECO:0007669"/>
    <property type="project" value="InterPro"/>
</dbReference>
<protein>
    <submittedName>
        <fullName evidence="5">Alpha/beta fold hydrolase</fullName>
    </submittedName>
</protein>
<evidence type="ECO:0000256" key="1">
    <source>
        <dbReference type="ARBA" id="ARBA00022679"/>
    </source>
</evidence>
<evidence type="ECO:0000313" key="6">
    <source>
        <dbReference type="Proteomes" id="UP000316665"/>
    </source>
</evidence>
<keyword evidence="2" id="KW-0012">Acyltransferase</keyword>
<reference evidence="5 6" key="1">
    <citation type="submission" date="2019-06" db="EMBL/GenBank/DDBJ databases">
        <title>Complete genome sequence of Janthinobacterium sp. SNU WT3 isolated from diseased rainbow trout.</title>
        <authorList>
            <person name="Oh W.T."/>
            <person name="Park S.C."/>
        </authorList>
    </citation>
    <scope>NUCLEOTIDE SEQUENCE [LARGE SCALE GENOMIC DNA]</scope>
    <source>
        <strain evidence="5 6">SNU WT3</strain>
    </source>
</reference>
<dbReference type="InterPro" id="IPR051321">
    <property type="entry name" value="PHA/PHB_synthase"/>
</dbReference>
<feature type="domain" description="Poly-beta-hydroxybutyrate polymerase N-terminal" evidence="4">
    <location>
        <begin position="38"/>
        <end position="77"/>
    </location>
</feature>
<dbReference type="RefSeq" id="WP_141169029.1">
    <property type="nucleotide sequence ID" value="NZ_CP041185.1"/>
</dbReference>
<name>A0A4Y6RAC8_9BURK</name>
<feature type="domain" description="Poly-beta-hydroxybutyrate polymerase N-terminal" evidence="3">
    <location>
        <begin position="116"/>
        <end position="285"/>
    </location>
</feature>
<proteinExistence type="predicted"/>
<dbReference type="SUPFAM" id="SSF53474">
    <property type="entry name" value="alpha/beta-Hydrolases"/>
    <property type="match status" value="1"/>
</dbReference>
<dbReference type="Pfam" id="PF12551">
    <property type="entry name" value="PHBC_N"/>
    <property type="match status" value="1"/>
</dbReference>
<evidence type="ECO:0000313" key="5">
    <source>
        <dbReference type="EMBL" id="QDG69546.1"/>
    </source>
</evidence>
<keyword evidence="6" id="KW-1185">Reference proteome</keyword>
<accession>A0A4Y6RAC8</accession>
<dbReference type="GO" id="GO:0016746">
    <property type="term" value="F:acyltransferase activity"/>
    <property type="evidence" value="ECO:0007669"/>
    <property type="project" value="UniProtKB-KW"/>
</dbReference>
<dbReference type="KEGG" id="jas:FJQ89_03300"/>
<evidence type="ECO:0000259" key="4">
    <source>
        <dbReference type="Pfam" id="PF12551"/>
    </source>
</evidence>
<sequence>MSKTQASNVEQKVEHERLGSAWQGVPVPDYPENAPEGATLDLLLNAWLGKFTGGISPAALGNAYADWLSHLALAPSKQLTLLQEAWKKIARWQQYVLQSAQSGGAGAPPCIAPLPQDRRFEDPAWQRWPYNLAYQGFLLQQQWWHRATTGVRGVSPHHEDVVTFTVRQWLDMLAPSNFMLTNPVVQQTTLASGGASLANGAQHLADDLRRVAMGAHAPDLRSYKAGENVAVTPGKVVYRNDLIELLQYAPATASVHATPLLFVPAWIMKYYILDLSPHNSLVRYLVQQGHTVFMISWKNPLEEDRELSLEDYRQLGVMDALDAVARITGAPQVHATGYCLGGTLLAIAAASMARDGDTRLASLTMLASQVDFKEPGELSLFIDDSQVSFLEAAMWKQGYLDTKQMAGAFQLLRSNDLIWSRRLRHYLLGLDEQDSDLMAWNTDATRMPCRMHSEYLRRLFLHNDLAEGRYRTAGRHIALPDIDAPIFAVGTLTDHVAPWRSVYKLQLLTDTDVTFLLTSGGHNAGVVSPPGQARRSYQLATHPHDAPYIDADSWQRDVPHHDGSWWPAWQAWLAERSGAQVAPPAMGPDLGDAPGNYVLQT</sequence>
<dbReference type="OrthoDB" id="7208816at2"/>
<dbReference type="Proteomes" id="UP000316665">
    <property type="component" value="Chromosome"/>
</dbReference>
<organism evidence="5 6">
    <name type="scientific">Janthinobacterium tructae</name>
    <dbReference type="NCBI Taxonomy" id="2590869"/>
    <lineage>
        <taxon>Bacteria</taxon>
        <taxon>Pseudomonadati</taxon>
        <taxon>Pseudomonadota</taxon>
        <taxon>Betaproteobacteria</taxon>
        <taxon>Burkholderiales</taxon>
        <taxon>Oxalobacteraceae</taxon>
        <taxon>Janthinobacterium</taxon>
    </lineage>
</organism>
<evidence type="ECO:0000256" key="2">
    <source>
        <dbReference type="ARBA" id="ARBA00023315"/>
    </source>
</evidence>
<dbReference type="InterPro" id="IPR029058">
    <property type="entry name" value="AB_hydrolase_fold"/>
</dbReference>
<keyword evidence="1" id="KW-0808">Transferase</keyword>